<dbReference type="RefSeq" id="WP_305498745.1">
    <property type="nucleotide sequence ID" value="NZ_CP131913.1"/>
</dbReference>
<dbReference type="Gene3D" id="3.30.1360.120">
    <property type="entry name" value="Probable tRNA modification gtpase trme, domain 1"/>
    <property type="match status" value="1"/>
</dbReference>
<evidence type="ECO:0000313" key="2">
    <source>
        <dbReference type="Proteomes" id="UP001235344"/>
    </source>
</evidence>
<dbReference type="Proteomes" id="UP001235344">
    <property type="component" value="Chromosome"/>
</dbReference>
<organism evidence="1 2">
    <name type="scientific">Halomonas alkalicola</name>
    <dbReference type="NCBI Taxonomy" id="1930622"/>
    <lineage>
        <taxon>Bacteria</taxon>
        <taxon>Pseudomonadati</taxon>
        <taxon>Pseudomonadota</taxon>
        <taxon>Gammaproteobacteria</taxon>
        <taxon>Oceanospirillales</taxon>
        <taxon>Halomonadaceae</taxon>
        <taxon>Halomonas</taxon>
    </lineage>
</organism>
<dbReference type="InterPro" id="IPR027266">
    <property type="entry name" value="TrmE/GcvT-like"/>
</dbReference>
<dbReference type="Pfam" id="PF04268">
    <property type="entry name" value="SoxG"/>
    <property type="match status" value="1"/>
</dbReference>
<evidence type="ECO:0000313" key="1">
    <source>
        <dbReference type="EMBL" id="WLI72298.1"/>
    </source>
</evidence>
<proteinExistence type="predicted"/>
<name>A0ABY9H232_9GAMM</name>
<sequence length="222" mass="24794">MSEQTATWFNHYDARPEVEVPAESPLAWSYHKSGRPAVSQKSRVVLRERAMLGHLILRGGAIVLDEAVRGVLGFGLPGRPNTLTQDEGGERSIQWLSPDEWLLIVPGGEEFALEGRLREALGDARDTSVKNYAIVNVSGGQTLLELEGEMARELLMKSTPYDVHPDAFPVGKGVTTVFAKANLILRRPSEERWELVLRRSFADYCYRWILDAGSEYAIGVER</sequence>
<reference evidence="1 2" key="1">
    <citation type="submission" date="2023-08" db="EMBL/GenBank/DDBJ databases">
        <title>Transcriptome Analysis of Halomonas alkalicola CICC 11012s to Identify the Genes Involved in Alkaline Tolerances.</title>
        <authorList>
            <person name="Zhai L."/>
        </authorList>
    </citation>
    <scope>NUCLEOTIDE SEQUENCE [LARGE SCALE GENOMIC DNA]</scope>
    <source>
        <strain evidence="1 2">CICC 11012s</strain>
    </source>
</reference>
<dbReference type="Gene3D" id="3.30.70.1520">
    <property type="entry name" value="Heterotetrameric sarcosine oxidase"/>
    <property type="match status" value="1"/>
</dbReference>
<accession>A0ABY9H232</accession>
<protein>
    <submittedName>
        <fullName evidence="1">Sarcosine oxidase subunit gamma family protein</fullName>
    </submittedName>
</protein>
<dbReference type="InterPro" id="IPR007375">
    <property type="entry name" value="SoxG"/>
</dbReference>
<keyword evidence="2" id="KW-1185">Reference proteome</keyword>
<dbReference type="EMBL" id="CP131913">
    <property type="protein sequence ID" value="WLI72298.1"/>
    <property type="molecule type" value="Genomic_DNA"/>
</dbReference>
<gene>
    <name evidence="1" type="ORF">B6N23_10870</name>
</gene>
<dbReference type="SUPFAM" id="SSF103025">
    <property type="entry name" value="Folate-binding domain"/>
    <property type="match status" value="1"/>
</dbReference>